<keyword evidence="1" id="KW-1185">Reference proteome</keyword>
<organism evidence="1 2">
    <name type="scientific">Meloidogyne incognita</name>
    <name type="common">Southern root-knot nematode worm</name>
    <name type="synonym">Oxyuris incognita</name>
    <dbReference type="NCBI Taxonomy" id="6306"/>
    <lineage>
        <taxon>Eukaryota</taxon>
        <taxon>Metazoa</taxon>
        <taxon>Ecdysozoa</taxon>
        <taxon>Nematoda</taxon>
        <taxon>Chromadorea</taxon>
        <taxon>Rhabditida</taxon>
        <taxon>Tylenchina</taxon>
        <taxon>Tylenchomorpha</taxon>
        <taxon>Tylenchoidea</taxon>
        <taxon>Meloidogynidae</taxon>
        <taxon>Meloidogyninae</taxon>
        <taxon>Meloidogyne</taxon>
        <taxon>Meloidogyne incognita group</taxon>
    </lineage>
</organism>
<dbReference type="Proteomes" id="UP000887563">
    <property type="component" value="Unplaced"/>
</dbReference>
<name>A0A914MEG2_MELIC</name>
<proteinExistence type="predicted"/>
<accession>A0A914MEG2</accession>
<sequence length="52" mass="5571">MREIAELESLQIHGGDSSTGLLLAAKKGEWETVKNLLLSGEIFDLTLADAEG</sequence>
<dbReference type="AlphaFoldDB" id="A0A914MEG2"/>
<evidence type="ECO:0000313" key="2">
    <source>
        <dbReference type="WBParaSite" id="Minc3s01737g25945"/>
    </source>
</evidence>
<evidence type="ECO:0000313" key="1">
    <source>
        <dbReference type="Proteomes" id="UP000887563"/>
    </source>
</evidence>
<protein>
    <submittedName>
        <fullName evidence="2">ANK_REP_REGION domain-containing protein</fullName>
    </submittedName>
</protein>
<reference evidence="2" key="1">
    <citation type="submission" date="2022-11" db="UniProtKB">
        <authorList>
            <consortium name="WormBaseParasite"/>
        </authorList>
    </citation>
    <scope>IDENTIFICATION</scope>
</reference>
<dbReference type="WBParaSite" id="Minc3s01737g25945">
    <property type="protein sequence ID" value="Minc3s01737g25945"/>
    <property type="gene ID" value="Minc3s01737g25945"/>
</dbReference>